<reference evidence="8" key="1">
    <citation type="journal article" date="2024" name="Antonie Van Leeuwenhoek">
        <title>Bradyrhizobium ontarionense sp. nov., a novel bacterial symbiont isolated from Aeschynomene indica (Indian jointvetch), harbours photosynthesis, nitrogen fixation and nitrous oxide (N2O) reductase genes.</title>
        <authorList>
            <person name="Bromfield E.S.P."/>
            <person name="Cloutier S."/>
        </authorList>
    </citation>
    <scope>NUCLEOTIDE SEQUENCE</scope>
    <source>
        <strain evidence="8">A19</strain>
    </source>
</reference>
<evidence type="ECO:0000256" key="3">
    <source>
        <dbReference type="ARBA" id="ARBA00012535"/>
    </source>
</evidence>
<name>A0ABY3RKN3_9BRAD</name>
<comment type="catalytic activity">
    <reaction evidence="6">
        <text>L-tryptophan + O2 = indole-3-acetamide + CO2 + H2O</text>
        <dbReference type="Rhea" id="RHEA:16165"/>
        <dbReference type="ChEBI" id="CHEBI:15377"/>
        <dbReference type="ChEBI" id="CHEBI:15379"/>
        <dbReference type="ChEBI" id="CHEBI:16031"/>
        <dbReference type="ChEBI" id="CHEBI:16526"/>
        <dbReference type="ChEBI" id="CHEBI:57912"/>
        <dbReference type="EC" id="1.13.12.3"/>
    </reaction>
</comment>
<dbReference type="SUPFAM" id="SSF54373">
    <property type="entry name" value="FAD-linked reductases, C-terminal domain"/>
    <property type="match status" value="1"/>
</dbReference>
<evidence type="ECO:0000256" key="6">
    <source>
        <dbReference type="ARBA" id="ARBA00047321"/>
    </source>
</evidence>
<dbReference type="PANTHER" id="PTHR10742">
    <property type="entry name" value="FLAVIN MONOAMINE OXIDASE"/>
    <property type="match status" value="1"/>
</dbReference>
<dbReference type="EMBL" id="CP088156">
    <property type="protein sequence ID" value="UFZ08026.1"/>
    <property type="molecule type" value="Genomic_DNA"/>
</dbReference>
<keyword evidence="5" id="KW-0073">Auxin biosynthesis</keyword>
<gene>
    <name evidence="8" type="ORF">LQG66_17760</name>
</gene>
<dbReference type="Proteomes" id="UP001431010">
    <property type="component" value="Chromosome"/>
</dbReference>
<feature type="domain" description="Amine oxidase" evidence="7">
    <location>
        <begin position="42"/>
        <end position="546"/>
    </location>
</feature>
<protein>
    <recommendedName>
        <fullName evidence="4">Tryptophan 2-monooxygenase</fullName>
        <ecNumber evidence="3">1.13.12.3</ecNumber>
    </recommendedName>
</protein>
<proteinExistence type="inferred from homology"/>
<dbReference type="Gene3D" id="3.50.50.60">
    <property type="entry name" value="FAD/NAD(P)-binding domain"/>
    <property type="match status" value="1"/>
</dbReference>
<evidence type="ECO:0000256" key="1">
    <source>
        <dbReference type="ARBA" id="ARBA00004814"/>
    </source>
</evidence>
<evidence type="ECO:0000256" key="4">
    <source>
        <dbReference type="ARBA" id="ARBA00017871"/>
    </source>
</evidence>
<evidence type="ECO:0000256" key="2">
    <source>
        <dbReference type="ARBA" id="ARBA00005833"/>
    </source>
</evidence>
<evidence type="ECO:0000313" key="9">
    <source>
        <dbReference type="Proteomes" id="UP001431010"/>
    </source>
</evidence>
<comment type="similarity">
    <text evidence="2">Belongs to the tryptophan 2-monooxygenase family.</text>
</comment>
<dbReference type="InterPro" id="IPR036188">
    <property type="entry name" value="FAD/NAD-bd_sf"/>
</dbReference>
<accession>A0ABY3RKN3</accession>
<dbReference type="PANTHER" id="PTHR10742:SF410">
    <property type="entry name" value="LYSINE-SPECIFIC HISTONE DEMETHYLASE 2"/>
    <property type="match status" value="1"/>
</dbReference>
<dbReference type="InterPro" id="IPR050281">
    <property type="entry name" value="Flavin_monoamine_oxidase"/>
</dbReference>
<keyword evidence="9" id="KW-1185">Reference proteome</keyword>
<dbReference type="Pfam" id="PF01593">
    <property type="entry name" value="Amino_oxidase"/>
    <property type="match status" value="1"/>
</dbReference>
<evidence type="ECO:0000313" key="8">
    <source>
        <dbReference type="EMBL" id="UFZ08026.1"/>
    </source>
</evidence>
<evidence type="ECO:0000259" key="7">
    <source>
        <dbReference type="Pfam" id="PF01593"/>
    </source>
</evidence>
<dbReference type="EC" id="1.13.12.3" evidence="3"/>
<dbReference type="RefSeq" id="WP_231327475.1">
    <property type="nucleotide sequence ID" value="NZ_CP088156.1"/>
</dbReference>
<evidence type="ECO:0000256" key="5">
    <source>
        <dbReference type="ARBA" id="ARBA00023070"/>
    </source>
</evidence>
<dbReference type="InterPro" id="IPR002937">
    <property type="entry name" value="Amino_oxidase"/>
</dbReference>
<comment type="pathway">
    <text evidence="1">Plant hormone metabolism; auxin biosynthesis.</text>
</comment>
<sequence>MPACGAARDCVTRTDVTRKSRMSSKDSDSEILDVAVIGAGVSGVYSAWRLASCKGGGTPLKAKVFETSGRVGGRLLSVTPPGIPGTRVELGGMRFTSSHTRVKVLLEQFGIPTHPFPVREPQNICYVRGHRLRHQDLKTPALIPYNLLSDEQTPRSLDVGFVAVSAERVLRSMQKRCVDLAKVDWKDLAERYLYDGVRLRDLPLHYLLQRNVSDEALRFADDVSGYNSILYTWNAADGFPWNLDDFGRDVKYFGITPGFASLPTKLAKGFEDAGGQILFKHRLESFDVGWEGDRDLIEMQFAVDGDKRCTIKARKLILAMPRRSLELIAESGAVLGRAPENDRVRNLIRSVTPIPLFKLALGYRFPWWETIDPVAVVTDQGTQWRPIRKGVSITDLPLRQCYYWATDPDTGNAVVLIYDDGRDLEYWAGLRERRESPAYSQRVTEGGDAEWNSHKAPELMVNEVHRQLLEIHGVDHRKDIPFPYAAAYRDWSEDPFGGGANFWHLHVDSEQVGRDILQPKPSLPVFICGEAYSHQQGWVEGALQTADQMLATHFALPPPS</sequence>
<dbReference type="SUPFAM" id="SSF51905">
    <property type="entry name" value="FAD/NAD(P)-binding domain"/>
    <property type="match status" value="1"/>
</dbReference>
<organism evidence="8 9">
    <name type="scientific">Bradyrhizobium ontarionense</name>
    <dbReference type="NCBI Taxonomy" id="2898149"/>
    <lineage>
        <taxon>Bacteria</taxon>
        <taxon>Pseudomonadati</taxon>
        <taxon>Pseudomonadota</taxon>
        <taxon>Alphaproteobacteria</taxon>
        <taxon>Hyphomicrobiales</taxon>
        <taxon>Nitrobacteraceae</taxon>
        <taxon>Bradyrhizobium</taxon>
    </lineage>
</organism>